<evidence type="ECO:0000259" key="5">
    <source>
        <dbReference type="PROSITE" id="PS51077"/>
    </source>
</evidence>
<dbReference type="Gene3D" id="1.10.10.10">
    <property type="entry name" value="Winged helix-like DNA-binding domain superfamily/Winged helix DNA-binding domain"/>
    <property type="match status" value="1"/>
</dbReference>
<evidence type="ECO:0000256" key="4">
    <source>
        <dbReference type="SAM" id="MobiDB-lite"/>
    </source>
</evidence>
<feature type="region of interest" description="Disordered" evidence="4">
    <location>
        <begin position="1"/>
        <end position="22"/>
    </location>
</feature>
<protein>
    <submittedName>
        <fullName evidence="7">IclR family transcriptional regulator</fullName>
    </submittedName>
</protein>
<dbReference type="GO" id="GO:0045892">
    <property type="term" value="P:negative regulation of DNA-templated transcription"/>
    <property type="evidence" value="ECO:0007669"/>
    <property type="project" value="TreeGrafter"/>
</dbReference>
<feature type="domain" description="IclR-ED" evidence="6">
    <location>
        <begin position="89"/>
        <end position="271"/>
    </location>
</feature>
<dbReference type="PANTHER" id="PTHR30136">
    <property type="entry name" value="HELIX-TURN-HELIX TRANSCRIPTIONAL REGULATOR, ICLR FAMILY"/>
    <property type="match status" value="1"/>
</dbReference>
<dbReference type="InterPro" id="IPR036390">
    <property type="entry name" value="WH_DNA-bd_sf"/>
</dbReference>
<evidence type="ECO:0000313" key="8">
    <source>
        <dbReference type="Proteomes" id="UP000239709"/>
    </source>
</evidence>
<proteinExistence type="predicted"/>
<dbReference type="InterPro" id="IPR050707">
    <property type="entry name" value="HTH_MetabolicPath_Reg"/>
</dbReference>
<dbReference type="EMBL" id="CP027666">
    <property type="protein sequence ID" value="AVO35971.1"/>
    <property type="molecule type" value="Genomic_DNA"/>
</dbReference>
<keyword evidence="3" id="KW-0804">Transcription</keyword>
<dbReference type="InterPro" id="IPR029016">
    <property type="entry name" value="GAF-like_dom_sf"/>
</dbReference>
<name>A0A2S0MJN9_9BURK</name>
<dbReference type="Pfam" id="PF09339">
    <property type="entry name" value="HTH_IclR"/>
    <property type="match status" value="1"/>
</dbReference>
<dbReference type="Pfam" id="PF01614">
    <property type="entry name" value="IclR_C"/>
    <property type="match status" value="1"/>
</dbReference>
<evidence type="ECO:0000256" key="1">
    <source>
        <dbReference type="ARBA" id="ARBA00023015"/>
    </source>
</evidence>
<keyword evidence="8" id="KW-1185">Reference proteome</keyword>
<feature type="domain" description="HTH iclR-type" evidence="5">
    <location>
        <begin position="27"/>
        <end position="87"/>
    </location>
</feature>
<dbReference type="InterPro" id="IPR005471">
    <property type="entry name" value="Tscrpt_reg_IclR_N"/>
</dbReference>
<dbReference type="SMART" id="SM00346">
    <property type="entry name" value="HTH_ICLR"/>
    <property type="match status" value="1"/>
</dbReference>
<dbReference type="PROSITE" id="PS51078">
    <property type="entry name" value="ICLR_ED"/>
    <property type="match status" value="1"/>
</dbReference>
<organism evidence="7 8">
    <name type="scientific">Ottowia oryzae</name>
    <dbReference type="NCBI Taxonomy" id="2109914"/>
    <lineage>
        <taxon>Bacteria</taxon>
        <taxon>Pseudomonadati</taxon>
        <taxon>Pseudomonadota</taxon>
        <taxon>Betaproteobacteria</taxon>
        <taxon>Burkholderiales</taxon>
        <taxon>Comamonadaceae</taxon>
        <taxon>Ottowia</taxon>
    </lineage>
</organism>
<dbReference type="RefSeq" id="WP_106704514.1">
    <property type="nucleotide sequence ID" value="NZ_CP027666.1"/>
</dbReference>
<keyword evidence="1" id="KW-0805">Transcription regulation</keyword>
<dbReference type="InterPro" id="IPR014757">
    <property type="entry name" value="Tscrpt_reg_IclR_C"/>
</dbReference>
<dbReference type="GO" id="GO:0003677">
    <property type="term" value="F:DNA binding"/>
    <property type="evidence" value="ECO:0007669"/>
    <property type="project" value="UniProtKB-KW"/>
</dbReference>
<dbReference type="Proteomes" id="UP000239709">
    <property type="component" value="Chromosome"/>
</dbReference>
<dbReference type="PANTHER" id="PTHR30136:SF39">
    <property type="entry name" value="TRANSCRIPTIONAL REGULATORY PROTEIN"/>
    <property type="match status" value="1"/>
</dbReference>
<evidence type="ECO:0000256" key="3">
    <source>
        <dbReference type="ARBA" id="ARBA00023163"/>
    </source>
</evidence>
<reference evidence="7 8" key="1">
    <citation type="submission" date="2018-03" db="EMBL/GenBank/DDBJ databases">
        <title>Genome sequencing of Ottowia sp.</title>
        <authorList>
            <person name="Kim S.-J."/>
            <person name="Heo J."/>
            <person name="Kwon S.-W."/>
        </authorList>
    </citation>
    <scope>NUCLEOTIDE SEQUENCE [LARGE SCALE GENOMIC DNA]</scope>
    <source>
        <strain evidence="7 8">KADR8-3</strain>
    </source>
</reference>
<dbReference type="InterPro" id="IPR036388">
    <property type="entry name" value="WH-like_DNA-bd_sf"/>
</dbReference>
<evidence type="ECO:0000313" key="7">
    <source>
        <dbReference type="EMBL" id="AVO35971.1"/>
    </source>
</evidence>
<evidence type="ECO:0000259" key="6">
    <source>
        <dbReference type="PROSITE" id="PS51078"/>
    </source>
</evidence>
<evidence type="ECO:0000256" key="2">
    <source>
        <dbReference type="ARBA" id="ARBA00023125"/>
    </source>
</evidence>
<dbReference type="OrthoDB" id="13103at2"/>
<dbReference type="SUPFAM" id="SSF46785">
    <property type="entry name" value="Winged helix' DNA-binding domain"/>
    <property type="match status" value="1"/>
</dbReference>
<dbReference type="SUPFAM" id="SSF55781">
    <property type="entry name" value="GAF domain-like"/>
    <property type="match status" value="1"/>
</dbReference>
<keyword evidence="2" id="KW-0238">DNA-binding</keyword>
<accession>A0A2S0MJN9</accession>
<gene>
    <name evidence="7" type="ORF">C6570_04265</name>
</gene>
<sequence length="271" mass="28733">MRQANTNENVHQADIPAPPGLAEAADGRTLRRGLRLLDALQAAGDEGLRVVDLCRATGLERATVHRLLDILQDSGYAQRSGRFRYGPGARLQGGAPARVLPNMAVRLLPVLARVSQTCGDAAFAVVREGPLSHCIARHVGTHPVQVLVIQVGTRQPLGVGAAGLALLAALPDAEVQAVVAANAPQLPRYGGMTPERQHILVRATRERGWSVVGNHATRDVLGVGMAVHDERGEPVAAISVASTLARMPRQRQQMIARACREGLRALYGGAS</sequence>
<dbReference type="AlphaFoldDB" id="A0A2S0MJN9"/>
<dbReference type="PROSITE" id="PS51077">
    <property type="entry name" value="HTH_ICLR"/>
    <property type="match status" value="1"/>
</dbReference>
<dbReference type="Gene3D" id="3.30.450.40">
    <property type="match status" value="1"/>
</dbReference>
<dbReference type="GO" id="GO:0003700">
    <property type="term" value="F:DNA-binding transcription factor activity"/>
    <property type="evidence" value="ECO:0007669"/>
    <property type="project" value="TreeGrafter"/>
</dbReference>
<feature type="compositionally biased region" description="Polar residues" evidence="4">
    <location>
        <begin position="1"/>
        <end position="10"/>
    </location>
</feature>
<dbReference type="KEGG" id="otk:C6570_04265"/>